<gene>
    <name evidence="9" type="ORF">THASP1DRAFT_27167</name>
</gene>
<dbReference type="SUPFAM" id="SSF50993">
    <property type="entry name" value="Peptidase/esterase 'gauge' domain"/>
    <property type="match status" value="1"/>
</dbReference>
<comment type="catalytic activity">
    <reaction evidence="1">
        <text>Hydrolysis of Pro-|-Xaa &gt;&gt; Ala-|-Xaa in oligopeptides.</text>
        <dbReference type="EC" id="3.4.21.26"/>
    </reaction>
</comment>
<dbReference type="EMBL" id="KZ992428">
    <property type="protein sequence ID" value="RKP11067.1"/>
    <property type="molecule type" value="Genomic_DNA"/>
</dbReference>
<comment type="similarity">
    <text evidence="2 6">Belongs to the peptidase S9A family.</text>
</comment>
<evidence type="ECO:0000259" key="7">
    <source>
        <dbReference type="Pfam" id="PF00326"/>
    </source>
</evidence>
<dbReference type="AlphaFoldDB" id="A0A4P9XXL2"/>
<evidence type="ECO:0000256" key="1">
    <source>
        <dbReference type="ARBA" id="ARBA00001070"/>
    </source>
</evidence>
<dbReference type="FunFam" id="3.40.50.1820:FF:000005">
    <property type="entry name" value="Prolyl endopeptidase"/>
    <property type="match status" value="1"/>
</dbReference>
<protein>
    <recommendedName>
        <fullName evidence="6">Prolyl endopeptidase</fullName>
        <ecNumber evidence="6">3.4.21.-</ecNumber>
    </recommendedName>
</protein>
<dbReference type="InterPro" id="IPR023302">
    <property type="entry name" value="Pept_S9A_N"/>
</dbReference>
<organism evidence="9 10">
    <name type="scientific">Thamnocephalis sphaerospora</name>
    <dbReference type="NCBI Taxonomy" id="78915"/>
    <lineage>
        <taxon>Eukaryota</taxon>
        <taxon>Fungi</taxon>
        <taxon>Fungi incertae sedis</taxon>
        <taxon>Zoopagomycota</taxon>
        <taxon>Zoopagomycotina</taxon>
        <taxon>Zoopagomycetes</taxon>
        <taxon>Zoopagales</taxon>
        <taxon>Sigmoideomycetaceae</taxon>
        <taxon>Thamnocephalis</taxon>
    </lineage>
</organism>
<evidence type="ECO:0000313" key="9">
    <source>
        <dbReference type="EMBL" id="RKP11067.1"/>
    </source>
</evidence>
<keyword evidence="3 6" id="KW-0645">Protease</keyword>
<dbReference type="GO" id="GO:0006508">
    <property type="term" value="P:proteolysis"/>
    <property type="evidence" value="ECO:0007669"/>
    <property type="project" value="UniProtKB-KW"/>
</dbReference>
<reference evidence="10" key="1">
    <citation type="journal article" date="2018" name="Nat. Microbiol.">
        <title>Leveraging single-cell genomics to expand the fungal tree of life.</title>
        <authorList>
            <person name="Ahrendt S.R."/>
            <person name="Quandt C.A."/>
            <person name="Ciobanu D."/>
            <person name="Clum A."/>
            <person name="Salamov A."/>
            <person name="Andreopoulos B."/>
            <person name="Cheng J.F."/>
            <person name="Woyke T."/>
            <person name="Pelin A."/>
            <person name="Henrissat B."/>
            <person name="Reynolds N.K."/>
            <person name="Benny G.L."/>
            <person name="Smith M.E."/>
            <person name="James T.Y."/>
            <person name="Grigoriev I.V."/>
        </authorList>
    </citation>
    <scope>NUCLEOTIDE SEQUENCE [LARGE SCALE GENOMIC DNA]</scope>
    <source>
        <strain evidence="10">RSA 1356</strain>
    </source>
</reference>
<feature type="domain" description="Peptidase S9A N-terminal" evidence="8">
    <location>
        <begin position="9"/>
        <end position="424"/>
    </location>
</feature>
<dbReference type="GO" id="GO:0070012">
    <property type="term" value="F:oligopeptidase activity"/>
    <property type="evidence" value="ECO:0007669"/>
    <property type="project" value="TreeGrafter"/>
</dbReference>
<dbReference type="InterPro" id="IPR001375">
    <property type="entry name" value="Peptidase_S9_cat"/>
</dbReference>
<proteinExistence type="inferred from homology"/>
<evidence type="ECO:0000256" key="2">
    <source>
        <dbReference type="ARBA" id="ARBA00005228"/>
    </source>
</evidence>
<evidence type="ECO:0000259" key="8">
    <source>
        <dbReference type="Pfam" id="PF02897"/>
    </source>
</evidence>
<dbReference type="PANTHER" id="PTHR42881">
    <property type="entry name" value="PROLYL ENDOPEPTIDASE"/>
    <property type="match status" value="1"/>
</dbReference>
<keyword evidence="5 6" id="KW-0720">Serine protease</keyword>
<evidence type="ECO:0000313" key="10">
    <source>
        <dbReference type="Proteomes" id="UP000271241"/>
    </source>
</evidence>
<dbReference type="Proteomes" id="UP000271241">
    <property type="component" value="Unassembled WGS sequence"/>
</dbReference>
<keyword evidence="4 6" id="KW-0378">Hydrolase</keyword>
<dbReference type="EC" id="3.4.21.-" evidence="6"/>
<name>A0A4P9XXL2_9FUNG</name>
<dbReference type="OrthoDB" id="248387at2759"/>
<dbReference type="Gene3D" id="2.130.10.120">
    <property type="entry name" value="Prolyl oligopeptidase, N-terminal domain"/>
    <property type="match status" value="1"/>
</dbReference>
<dbReference type="Pfam" id="PF02897">
    <property type="entry name" value="Peptidase_S9_N"/>
    <property type="match status" value="1"/>
</dbReference>
<evidence type="ECO:0000256" key="5">
    <source>
        <dbReference type="ARBA" id="ARBA00022825"/>
    </source>
</evidence>
<dbReference type="FunFam" id="2.130.10.120:FF:000001">
    <property type="entry name" value="Prolyl endopeptidase"/>
    <property type="match status" value="1"/>
</dbReference>
<dbReference type="SUPFAM" id="SSF53474">
    <property type="entry name" value="alpha/beta-Hydrolases"/>
    <property type="match status" value="1"/>
</dbReference>
<dbReference type="GO" id="GO:0005829">
    <property type="term" value="C:cytosol"/>
    <property type="evidence" value="ECO:0007669"/>
    <property type="project" value="TreeGrafter"/>
</dbReference>
<dbReference type="InterPro" id="IPR002470">
    <property type="entry name" value="Peptidase_S9A"/>
</dbReference>
<keyword evidence="10" id="KW-1185">Reference proteome</keyword>
<dbReference type="InterPro" id="IPR029058">
    <property type="entry name" value="AB_hydrolase_fold"/>
</dbReference>
<dbReference type="PROSITE" id="PS00708">
    <property type="entry name" value="PRO_ENDOPEP_SER"/>
    <property type="match status" value="1"/>
</dbReference>
<dbReference type="PRINTS" id="PR00862">
    <property type="entry name" value="PROLIGOPTASE"/>
</dbReference>
<evidence type="ECO:0000256" key="6">
    <source>
        <dbReference type="RuleBase" id="RU368024"/>
    </source>
</evidence>
<evidence type="ECO:0000256" key="4">
    <source>
        <dbReference type="ARBA" id="ARBA00022801"/>
    </source>
</evidence>
<sequence>MTKHTWTYPTIRRDDTVETLHGHTIADPYRWLEDPDSEETKAFVEAQNAITFDYIGKCSQRGDLKEKLTKLYDYARSSCPFKRGSSYYYFHNSGLQAQSVLYQLKSLDAEKTMFFDPNVLEKDGTAALNTYSFSDSGHLFGYGISRSGSDWMTLHVRVAADGVHGKAGADLVDEIQWAKFTGITWSHDDQGFFYGRFPEPSVEKDKAGTETGSNLNAMLYYHRLGTPQSEDQLIVRDPDHPHYMFGAEVTDDGRWLVVTTTRDCDPVNRVWVAPLEDGGRVPKQLEFRFVVDNFDAAYDYITNDGSLFYFKTNADAPRYKVVTYDLDRPERGFVDLIPQHDKDVLDTVGVVAGDKLFVHYLRDVKSVLDLHQLQTGEKVRNLPLPIGSLAGLSGRQRDRELFFKFASYLNPGVIYRYDADADAISTFLTTEVAGFDGDAFETKQVFVRSKDGVEFPMFITARKGIPLDGSRPAILYGYGGFNIPLQPSFSPAWVAFAKYFDGVVAIANLRGGGEYGEAWHKDGMLHKKQNVFDDFQSAAKYLADHHYTQPNRLAIHGGSNGGLLVGACVNQAPELFGCGLAAVGVMDMLRFHKFTIGHAWKSDYGDPDVKKDFEYIRAYSPLHNVRADVTYPSVLLTTSDHDDRVVPLHSYKLIAELQHTLPDNKNPLMIRVETKAGHGAGKPTAKQIEEWVDKFAFIATSLGISWHL</sequence>
<accession>A0A4P9XXL2</accession>
<evidence type="ECO:0000256" key="3">
    <source>
        <dbReference type="ARBA" id="ARBA00022670"/>
    </source>
</evidence>
<dbReference type="InterPro" id="IPR051167">
    <property type="entry name" value="Prolyl_oligopep/macrocyclase"/>
</dbReference>
<feature type="domain" description="Peptidase S9 prolyl oligopeptidase catalytic" evidence="7">
    <location>
        <begin position="494"/>
        <end position="703"/>
    </location>
</feature>
<dbReference type="Pfam" id="PF00326">
    <property type="entry name" value="Peptidase_S9"/>
    <property type="match status" value="1"/>
</dbReference>
<dbReference type="PANTHER" id="PTHR42881:SF2">
    <property type="entry name" value="PROLYL ENDOPEPTIDASE"/>
    <property type="match status" value="1"/>
</dbReference>
<dbReference type="Gene3D" id="3.40.50.1820">
    <property type="entry name" value="alpha/beta hydrolase"/>
    <property type="match status" value="1"/>
</dbReference>
<dbReference type="InterPro" id="IPR002471">
    <property type="entry name" value="Pept_S9_AS"/>
</dbReference>
<dbReference type="GO" id="GO:0004252">
    <property type="term" value="F:serine-type endopeptidase activity"/>
    <property type="evidence" value="ECO:0007669"/>
    <property type="project" value="UniProtKB-UniRule"/>
</dbReference>